<protein>
    <submittedName>
        <fullName evidence="1">Uncharacterized protein</fullName>
    </submittedName>
</protein>
<gene>
    <name evidence="1" type="ORF">GSOID_T00022329001</name>
</gene>
<evidence type="ECO:0000313" key="1">
    <source>
        <dbReference type="EMBL" id="CBY40335.1"/>
    </source>
</evidence>
<dbReference type="AlphaFoldDB" id="E4YY02"/>
<proteinExistence type="predicted"/>
<reference evidence="1" key="1">
    <citation type="journal article" date="2010" name="Science">
        <title>Plasticity of animal genome architecture unmasked by rapid evolution of a pelagic tunicate.</title>
        <authorList>
            <person name="Denoeud F."/>
            <person name="Henriet S."/>
            <person name="Mungpakdee S."/>
            <person name="Aury J.M."/>
            <person name="Da Silva C."/>
            <person name="Brinkmann H."/>
            <person name="Mikhaleva J."/>
            <person name="Olsen L.C."/>
            <person name="Jubin C."/>
            <person name="Canestro C."/>
            <person name="Bouquet J.M."/>
            <person name="Danks G."/>
            <person name="Poulain J."/>
            <person name="Campsteijn C."/>
            <person name="Adamski M."/>
            <person name="Cross I."/>
            <person name="Yadetie F."/>
            <person name="Muffato M."/>
            <person name="Louis A."/>
            <person name="Butcher S."/>
            <person name="Tsagkogeorga G."/>
            <person name="Konrad A."/>
            <person name="Singh S."/>
            <person name="Jensen M.F."/>
            <person name="Cong E.H."/>
            <person name="Eikeseth-Otteraa H."/>
            <person name="Noel B."/>
            <person name="Anthouard V."/>
            <person name="Porcel B.M."/>
            <person name="Kachouri-Lafond R."/>
            <person name="Nishino A."/>
            <person name="Ugolini M."/>
            <person name="Chourrout P."/>
            <person name="Nishida H."/>
            <person name="Aasland R."/>
            <person name="Huzurbazar S."/>
            <person name="Westhof E."/>
            <person name="Delsuc F."/>
            <person name="Lehrach H."/>
            <person name="Reinhardt R."/>
            <person name="Weissenbach J."/>
            <person name="Roy S.W."/>
            <person name="Artiguenave F."/>
            <person name="Postlethwait J.H."/>
            <person name="Manak J.R."/>
            <person name="Thompson E.M."/>
            <person name="Jaillon O."/>
            <person name="Du Pasquier L."/>
            <person name="Boudinot P."/>
            <person name="Liberles D.A."/>
            <person name="Volff J.N."/>
            <person name="Philippe H."/>
            <person name="Lenhard B."/>
            <person name="Roest Crollius H."/>
            <person name="Wincker P."/>
            <person name="Chourrout D."/>
        </authorList>
    </citation>
    <scope>NUCLEOTIDE SEQUENCE [LARGE SCALE GENOMIC DNA]</scope>
</reference>
<dbReference type="Proteomes" id="UP000011014">
    <property type="component" value="Unassembled WGS sequence"/>
</dbReference>
<feature type="non-terminal residue" evidence="1">
    <location>
        <position position="164"/>
    </location>
</feature>
<accession>E4YY02</accession>
<name>E4YY02_OIKDI</name>
<dbReference type="EMBL" id="FN655879">
    <property type="protein sequence ID" value="CBY40335.1"/>
    <property type="molecule type" value="Genomic_DNA"/>
</dbReference>
<organism evidence="1">
    <name type="scientific">Oikopleura dioica</name>
    <name type="common">Tunicate</name>
    <dbReference type="NCBI Taxonomy" id="34765"/>
    <lineage>
        <taxon>Eukaryota</taxon>
        <taxon>Metazoa</taxon>
        <taxon>Chordata</taxon>
        <taxon>Tunicata</taxon>
        <taxon>Appendicularia</taxon>
        <taxon>Copelata</taxon>
        <taxon>Oikopleuridae</taxon>
        <taxon>Oikopleura</taxon>
    </lineage>
</organism>
<sequence>MTEDTLDDCVKDDMKEKWKNLVKPKWFAGSSMASQKEPGLLKEEAGISRGWFLALSPKCYILCNKEPCDLEKKIVAKENEFKTLELLPSIQDEPANKIEKKSAKGCNRRVPLSFYEYLAALFGKDYNQRVSKDIGQIQMNRKRDRMETLVTRKKVINPVLTKRF</sequence>